<feature type="domain" description="DUF3048" evidence="4">
    <location>
        <begin position="213"/>
        <end position="320"/>
    </location>
</feature>
<evidence type="ECO:0000256" key="1">
    <source>
        <dbReference type="SAM" id="MobiDB-lite"/>
    </source>
</evidence>
<feature type="region of interest" description="Disordered" evidence="1">
    <location>
        <begin position="19"/>
        <end position="53"/>
    </location>
</feature>
<protein>
    <submittedName>
        <fullName evidence="5">Lipoprotein YerB</fullName>
    </submittedName>
</protein>
<dbReference type="PROSITE" id="PS51257">
    <property type="entry name" value="PROKAR_LIPOPROTEIN"/>
    <property type="match status" value="1"/>
</dbReference>
<dbReference type="STRING" id="189381.GCA_900166615_00851"/>
<dbReference type="InterPro" id="IPR035328">
    <property type="entry name" value="DUF3048_C"/>
</dbReference>
<dbReference type="Pfam" id="PF17479">
    <property type="entry name" value="DUF3048_C"/>
    <property type="match status" value="1"/>
</dbReference>
<dbReference type="InterPro" id="IPR023158">
    <property type="entry name" value="YerB-like_sf"/>
</dbReference>
<feature type="domain" description="DUF3048" evidence="3">
    <location>
        <begin position="48"/>
        <end position="187"/>
    </location>
</feature>
<feature type="signal peptide" evidence="2">
    <location>
        <begin position="1"/>
        <end position="19"/>
    </location>
</feature>
<accession>A0A0M0G6A2</accession>
<dbReference type="OrthoDB" id="9779102at2"/>
<dbReference type="Gene3D" id="3.50.90.10">
    <property type="entry name" value="YerB-like"/>
    <property type="match status" value="1"/>
</dbReference>
<gene>
    <name evidence="5" type="ORF">AF331_15265</name>
</gene>
<comment type="caution">
    <text evidence="5">The sequence shown here is derived from an EMBL/GenBank/DDBJ whole genome shotgun (WGS) entry which is preliminary data.</text>
</comment>
<sequence length="339" mass="37077">MLVRFMAIAISVLTLVACSSNQPTNPTDNEDAVPVSEDKTGAESHSPLTGEVQDEGNGRSIAVMINNHPKARPQSGLSQADIVYEILAEGNITRFLAIFQSERPENVGPVRSARDYYISLAKGYDSLFIAHGYSPDAKKILQGGAVDNLNGISYDGTLFKRASSRKAPHNSYITFENIKKGADDLGYDLSAPPKNLAFSDDPAKGKVAGSVMVSYQDPSFDSTFIYNRDEGKYERYSAGDQTVDDGTKDPVLIENLLIIQARHEVVDTSGRRMIDFESGGKAYLIQDGIRRDVNWKNDGGRILPYQDGKPIPFHPGHTWISVIPDSPGLSEAVSYEEGR</sequence>
<proteinExistence type="predicted"/>
<dbReference type="EMBL" id="LGUE01000004">
    <property type="protein sequence ID" value="KON85313.1"/>
    <property type="molecule type" value="Genomic_DNA"/>
</dbReference>
<dbReference type="PATRIC" id="fig|189381.12.peg.3147"/>
<evidence type="ECO:0000313" key="6">
    <source>
        <dbReference type="Proteomes" id="UP000037405"/>
    </source>
</evidence>
<evidence type="ECO:0000256" key="2">
    <source>
        <dbReference type="SAM" id="SignalP"/>
    </source>
</evidence>
<keyword evidence="6" id="KW-1185">Reference proteome</keyword>
<keyword evidence="2" id="KW-0732">Signal</keyword>
<reference evidence="6" key="1">
    <citation type="submission" date="2015-07" db="EMBL/GenBank/DDBJ databases">
        <title>Fjat-14235 jcm11544.</title>
        <authorList>
            <person name="Liu B."/>
            <person name="Wang J."/>
            <person name="Zhu Y."/>
            <person name="Liu G."/>
            <person name="Chen Q."/>
            <person name="Chen Z."/>
            <person name="Lan J."/>
            <person name="Che J."/>
            <person name="Ge C."/>
            <person name="Shi H."/>
            <person name="Pan Z."/>
            <person name="Liu X."/>
        </authorList>
    </citation>
    <scope>NUCLEOTIDE SEQUENCE [LARGE SCALE GENOMIC DNA]</scope>
    <source>
        <strain evidence="6">JCM 11544</strain>
    </source>
</reference>
<evidence type="ECO:0000259" key="4">
    <source>
        <dbReference type="Pfam" id="PF17479"/>
    </source>
</evidence>
<name>A0A0M0G6A2_9BACI</name>
<feature type="chain" id="PRO_5039265959" evidence="2">
    <location>
        <begin position="20"/>
        <end position="339"/>
    </location>
</feature>
<dbReference type="Proteomes" id="UP000037405">
    <property type="component" value="Unassembled WGS sequence"/>
</dbReference>
<dbReference type="AlphaFoldDB" id="A0A0M0G6A2"/>
<evidence type="ECO:0000259" key="3">
    <source>
        <dbReference type="Pfam" id="PF11258"/>
    </source>
</evidence>
<keyword evidence="5" id="KW-0449">Lipoprotein</keyword>
<dbReference type="Pfam" id="PF11258">
    <property type="entry name" value="DUF3048"/>
    <property type="match status" value="1"/>
</dbReference>
<dbReference type="InterPro" id="IPR021416">
    <property type="entry name" value="DUF3048_N"/>
</dbReference>
<dbReference type="RefSeq" id="WP_053428905.1">
    <property type="nucleotide sequence ID" value="NZ_LGUE01000004.1"/>
</dbReference>
<organism evidence="5 6">
    <name type="scientific">Rossellomorea marisflavi</name>
    <dbReference type="NCBI Taxonomy" id="189381"/>
    <lineage>
        <taxon>Bacteria</taxon>
        <taxon>Bacillati</taxon>
        <taxon>Bacillota</taxon>
        <taxon>Bacilli</taxon>
        <taxon>Bacillales</taxon>
        <taxon>Bacillaceae</taxon>
        <taxon>Rossellomorea</taxon>
    </lineage>
</organism>
<dbReference type="SUPFAM" id="SSF159774">
    <property type="entry name" value="YerB-like"/>
    <property type="match status" value="1"/>
</dbReference>
<evidence type="ECO:0000313" key="5">
    <source>
        <dbReference type="EMBL" id="KON85313.1"/>
    </source>
</evidence>